<dbReference type="EMBL" id="KN825281">
    <property type="protein sequence ID" value="KIK92431.1"/>
    <property type="molecule type" value="Genomic_DNA"/>
</dbReference>
<dbReference type="Gene3D" id="3.40.50.1820">
    <property type="entry name" value="alpha/beta hydrolase"/>
    <property type="match status" value="1"/>
</dbReference>
<proteinExistence type="predicted"/>
<dbReference type="SUPFAM" id="SSF53474">
    <property type="entry name" value="alpha/beta-Hydrolases"/>
    <property type="match status" value="1"/>
</dbReference>
<dbReference type="PANTHER" id="PTHR48081">
    <property type="entry name" value="AB HYDROLASE SUPERFAMILY PROTEIN C4A8.06C"/>
    <property type="match status" value="1"/>
</dbReference>
<dbReference type="Proteomes" id="UP000054538">
    <property type="component" value="Unassembled WGS sequence"/>
</dbReference>
<evidence type="ECO:0000259" key="2">
    <source>
        <dbReference type="Pfam" id="PF00326"/>
    </source>
</evidence>
<dbReference type="GO" id="GO:0006508">
    <property type="term" value="P:proteolysis"/>
    <property type="evidence" value="ECO:0007669"/>
    <property type="project" value="InterPro"/>
</dbReference>
<reference evidence="4 5" key="1">
    <citation type="submission" date="2014-04" db="EMBL/GenBank/DDBJ databases">
        <authorList>
            <consortium name="DOE Joint Genome Institute"/>
            <person name="Kuo A."/>
            <person name="Kohler A."/>
            <person name="Jargeat P."/>
            <person name="Nagy L.G."/>
            <person name="Floudas D."/>
            <person name="Copeland A."/>
            <person name="Barry K.W."/>
            <person name="Cichocki N."/>
            <person name="Veneault-Fourrey C."/>
            <person name="LaButti K."/>
            <person name="Lindquist E.A."/>
            <person name="Lipzen A."/>
            <person name="Lundell T."/>
            <person name="Morin E."/>
            <person name="Murat C."/>
            <person name="Sun H."/>
            <person name="Tunlid A."/>
            <person name="Henrissat B."/>
            <person name="Grigoriev I.V."/>
            <person name="Hibbett D.S."/>
            <person name="Martin F."/>
            <person name="Nordberg H.P."/>
            <person name="Cantor M.N."/>
            <person name="Hua S.X."/>
        </authorList>
    </citation>
    <scope>NUCLEOTIDE SEQUENCE [LARGE SCALE GENOMIC DNA]</scope>
    <source>
        <strain evidence="4 5">Ve08.2h10</strain>
    </source>
</reference>
<dbReference type="InParanoid" id="A0A0D0DU76"/>
<dbReference type="InterPro" id="IPR050300">
    <property type="entry name" value="GDXG_lipolytic_enzyme"/>
</dbReference>
<accession>A0A0D0DU76</accession>
<keyword evidence="5" id="KW-1185">Reference proteome</keyword>
<dbReference type="AlphaFoldDB" id="A0A0D0DU76"/>
<sequence>MDPDPLTFVYKEIDGKPILLDLYFPLPSLSTDASDLRPTIIYFHGGGLTVGNRQSWFPSWLQKRLSRHGCIFISADYRLVPPSHGHDIIDDIRDAFAFVRNTLNRLLETEADADRTGRYRVDPKAIGVAGTSAGGLCAYLAAMHVSPKPRVLMSMYGMGGDFFTPHYLTPKSGPFLRGREMLDPKDFPTFLHPGSATLYPLSASPLAYHPPTYHIPGYPSNPRMLIGRLYLQLGTFLDYYTGQHHPSLSAILRQSMPRDNGPGDHQASYPQIPDRDQNLFPQLGVTCNWPPTCLVHGTSDTAVLVHESRNMVRLLHENGVGAELLEVEGKEHSFDYEPGAEDLHEVLFDHVVGFLLKHLGPSEAA</sequence>
<gene>
    <name evidence="4" type="ORF">PAXRUDRAFT_793019</name>
</gene>
<dbReference type="Pfam" id="PF00326">
    <property type="entry name" value="Peptidase_S9"/>
    <property type="match status" value="1"/>
</dbReference>
<organism evidence="4 5">
    <name type="scientific">Paxillus rubicundulus Ve08.2h10</name>
    <dbReference type="NCBI Taxonomy" id="930991"/>
    <lineage>
        <taxon>Eukaryota</taxon>
        <taxon>Fungi</taxon>
        <taxon>Dikarya</taxon>
        <taxon>Basidiomycota</taxon>
        <taxon>Agaricomycotina</taxon>
        <taxon>Agaricomycetes</taxon>
        <taxon>Agaricomycetidae</taxon>
        <taxon>Boletales</taxon>
        <taxon>Paxilineae</taxon>
        <taxon>Paxillaceae</taxon>
        <taxon>Paxillus</taxon>
    </lineage>
</organism>
<dbReference type="InterPro" id="IPR029058">
    <property type="entry name" value="AB_hydrolase_fold"/>
</dbReference>
<feature type="domain" description="Peptidase S9 prolyl oligopeptidase catalytic" evidence="2">
    <location>
        <begin position="288"/>
        <end position="360"/>
    </location>
</feature>
<evidence type="ECO:0000313" key="5">
    <source>
        <dbReference type="Proteomes" id="UP000054538"/>
    </source>
</evidence>
<dbReference type="InterPro" id="IPR001375">
    <property type="entry name" value="Peptidase_S9_cat"/>
</dbReference>
<name>A0A0D0DU76_9AGAM</name>
<dbReference type="HOGENOM" id="CLU_012494_9_2_1"/>
<dbReference type="InterPro" id="IPR013094">
    <property type="entry name" value="AB_hydrolase_3"/>
</dbReference>
<evidence type="ECO:0000259" key="3">
    <source>
        <dbReference type="Pfam" id="PF07859"/>
    </source>
</evidence>
<evidence type="ECO:0008006" key="6">
    <source>
        <dbReference type="Google" id="ProtNLM"/>
    </source>
</evidence>
<dbReference type="STRING" id="930991.A0A0D0DU76"/>
<keyword evidence="1" id="KW-0378">Hydrolase</keyword>
<reference evidence="5" key="2">
    <citation type="submission" date="2015-01" db="EMBL/GenBank/DDBJ databases">
        <title>Evolutionary Origins and Diversification of the Mycorrhizal Mutualists.</title>
        <authorList>
            <consortium name="DOE Joint Genome Institute"/>
            <consortium name="Mycorrhizal Genomics Consortium"/>
            <person name="Kohler A."/>
            <person name="Kuo A."/>
            <person name="Nagy L.G."/>
            <person name="Floudas D."/>
            <person name="Copeland A."/>
            <person name="Barry K.W."/>
            <person name="Cichocki N."/>
            <person name="Veneault-Fourrey C."/>
            <person name="LaButti K."/>
            <person name="Lindquist E.A."/>
            <person name="Lipzen A."/>
            <person name="Lundell T."/>
            <person name="Morin E."/>
            <person name="Murat C."/>
            <person name="Riley R."/>
            <person name="Ohm R."/>
            <person name="Sun H."/>
            <person name="Tunlid A."/>
            <person name="Henrissat B."/>
            <person name="Grigoriev I.V."/>
            <person name="Hibbett D.S."/>
            <person name="Martin F."/>
        </authorList>
    </citation>
    <scope>NUCLEOTIDE SEQUENCE [LARGE SCALE GENOMIC DNA]</scope>
    <source>
        <strain evidence="5">Ve08.2h10</strain>
    </source>
</reference>
<dbReference type="Pfam" id="PF07859">
    <property type="entry name" value="Abhydrolase_3"/>
    <property type="match status" value="1"/>
</dbReference>
<evidence type="ECO:0000256" key="1">
    <source>
        <dbReference type="ARBA" id="ARBA00022801"/>
    </source>
</evidence>
<evidence type="ECO:0000313" key="4">
    <source>
        <dbReference type="EMBL" id="KIK92431.1"/>
    </source>
</evidence>
<dbReference type="OrthoDB" id="19653at2759"/>
<feature type="domain" description="Alpha/beta hydrolase fold-3" evidence="3">
    <location>
        <begin position="40"/>
        <end position="159"/>
    </location>
</feature>
<dbReference type="PANTHER" id="PTHR48081:SF3">
    <property type="entry name" value="ALPHA_BETA HYDROLASE FOLD-3 DOMAIN-CONTAINING PROTEIN"/>
    <property type="match status" value="1"/>
</dbReference>
<dbReference type="GO" id="GO:0008236">
    <property type="term" value="F:serine-type peptidase activity"/>
    <property type="evidence" value="ECO:0007669"/>
    <property type="project" value="InterPro"/>
</dbReference>
<protein>
    <recommendedName>
        <fullName evidence="6">Alpha/beta hydrolase fold-3 domain-containing protein</fullName>
    </recommendedName>
</protein>